<evidence type="ECO:0000313" key="1">
    <source>
        <dbReference type="EMBL" id="CAF1256360.1"/>
    </source>
</evidence>
<dbReference type="AlphaFoldDB" id="A0A815AIQ6"/>
<proteinExistence type="predicted"/>
<protein>
    <submittedName>
        <fullName evidence="1">Uncharacterized protein</fullName>
    </submittedName>
</protein>
<dbReference type="Proteomes" id="UP000663864">
    <property type="component" value="Unassembled WGS sequence"/>
</dbReference>
<name>A0A815AIQ6_9BILA</name>
<evidence type="ECO:0000313" key="2">
    <source>
        <dbReference type="Proteomes" id="UP000663864"/>
    </source>
</evidence>
<accession>A0A815AIQ6</accession>
<dbReference type="EMBL" id="CAJNOT010001851">
    <property type="protein sequence ID" value="CAF1256360.1"/>
    <property type="molecule type" value="Genomic_DNA"/>
</dbReference>
<sequence length="77" mass="8980">MIREYDSLIGETFLPDITGEDTHEFSIGQDPDIFFYNENATLVPSRTYNETIQVTNTIEQRTQSIYNVTVLLKKFQE</sequence>
<gene>
    <name evidence="1" type="ORF">ZHD862_LOCUS25663</name>
</gene>
<organism evidence="1 2">
    <name type="scientific">Rotaria sordida</name>
    <dbReference type="NCBI Taxonomy" id="392033"/>
    <lineage>
        <taxon>Eukaryota</taxon>
        <taxon>Metazoa</taxon>
        <taxon>Spiralia</taxon>
        <taxon>Gnathifera</taxon>
        <taxon>Rotifera</taxon>
        <taxon>Eurotatoria</taxon>
        <taxon>Bdelloidea</taxon>
        <taxon>Philodinida</taxon>
        <taxon>Philodinidae</taxon>
        <taxon>Rotaria</taxon>
    </lineage>
</organism>
<reference evidence="1" key="1">
    <citation type="submission" date="2021-02" db="EMBL/GenBank/DDBJ databases">
        <authorList>
            <person name="Nowell W R."/>
        </authorList>
    </citation>
    <scope>NUCLEOTIDE SEQUENCE</scope>
</reference>
<comment type="caution">
    <text evidence="1">The sequence shown here is derived from an EMBL/GenBank/DDBJ whole genome shotgun (WGS) entry which is preliminary data.</text>
</comment>